<gene>
    <name evidence="3" type="ORF">FM037_20565</name>
</gene>
<keyword evidence="4" id="KW-1185">Reference proteome</keyword>
<evidence type="ECO:0000313" key="4">
    <source>
        <dbReference type="Proteomes" id="UP000315947"/>
    </source>
</evidence>
<dbReference type="Pfam" id="PF06863">
    <property type="entry name" value="DUF1254"/>
    <property type="match status" value="1"/>
</dbReference>
<sequence>MKIIMTIALYVLLTMSSVADAKGRATPPPELGTLKGAEAEAFYLGVNAAIWGYPIVFFEDLIRGRTRPDAEAKTGNPQAQINEFALVRQLRGPEFKAIATPNNDTLYAQAFTDVSREPMVLSVPEVEADRYYTMQLWDPNGDTFAYVGSRTTGVKAGDFALVGPDWKGNLPPDVKRIDSEYNSLVIWGRIGVKGSDDVKNANKIQDKLRLTPLSQFQEMKNSGQEIAVDKTFSMQRVAYTKPADLAPWPVSNGTGVIGTSFTTDRVLSSSFCPKVAAVHACYHEPHTIWVMTVVTDLHTKGVVFNDTANEKMGHEREIAFSKGLTLKCIEEQKIHVFTVLSVEFS</sequence>
<dbReference type="SUPFAM" id="SSF160935">
    <property type="entry name" value="VPA0735-like"/>
    <property type="match status" value="1"/>
</dbReference>
<feature type="domain" description="DUF1254" evidence="2">
    <location>
        <begin position="81"/>
        <end position="212"/>
    </location>
</feature>
<organism evidence="3 4">
    <name type="scientific">Shewanella psychropiezotolerans</name>
    <dbReference type="NCBI Taxonomy" id="2593655"/>
    <lineage>
        <taxon>Bacteria</taxon>
        <taxon>Pseudomonadati</taxon>
        <taxon>Pseudomonadota</taxon>
        <taxon>Gammaproteobacteria</taxon>
        <taxon>Alteromonadales</taxon>
        <taxon>Shewanellaceae</taxon>
        <taxon>Shewanella</taxon>
    </lineage>
</organism>
<dbReference type="Gene3D" id="2.60.40.1610">
    <property type="entry name" value="Domain of unknown function DUF1254"/>
    <property type="match status" value="1"/>
</dbReference>
<evidence type="ECO:0000256" key="1">
    <source>
        <dbReference type="SAM" id="SignalP"/>
    </source>
</evidence>
<protein>
    <submittedName>
        <fullName evidence="3">DUF1254 domain-containing protein</fullName>
    </submittedName>
</protein>
<proteinExistence type="predicted"/>
<dbReference type="InterPro" id="IPR037050">
    <property type="entry name" value="DUF1254_sf"/>
</dbReference>
<name>A0ABX5X432_9GAMM</name>
<evidence type="ECO:0000313" key="3">
    <source>
        <dbReference type="EMBL" id="QDO85192.1"/>
    </source>
</evidence>
<dbReference type="PANTHER" id="PTHR36509">
    <property type="entry name" value="BLL3101 PROTEIN"/>
    <property type="match status" value="1"/>
</dbReference>
<dbReference type="Proteomes" id="UP000315947">
    <property type="component" value="Chromosome"/>
</dbReference>
<accession>A0ABX5X432</accession>
<reference evidence="3 4" key="1">
    <citation type="submission" date="2019-07" db="EMBL/GenBank/DDBJ databases">
        <title>Shewanella sp. YLB-06 whole genomic sequence.</title>
        <authorList>
            <person name="Yu L."/>
        </authorList>
    </citation>
    <scope>NUCLEOTIDE SEQUENCE [LARGE SCALE GENOMIC DNA]</scope>
    <source>
        <strain evidence="3 4">YLB-06</strain>
    </source>
</reference>
<dbReference type="EMBL" id="CP041614">
    <property type="protein sequence ID" value="QDO85192.1"/>
    <property type="molecule type" value="Genomic_DNA"/>
</dbReference>
<keyword evidence="1" id="KW-0732">Signal</keyword>
<dbReference type="RefSeq" id="WP_144047537.1">
    <property type="nucleotide sequence ID" value="NZ_CP041614.1"/>
</dbReference>
<feature type="chain" id="PRO_5045304284" evidence="1">
    <location>
        <begin position="22"/>
        <end position="345"/>
    </location>
</feature>
<dbReference type="PANTHER" id="PTHR36509:SF2">
    <property type="entry name" value="BLL3101 PROTEIN"/>
    <property type="match status" value="1"/>
</dbReference>
<dbReference type="InterPro" id="IPR010679">
    <property type="entry name" value="DUF1254"/>
</dbReference>
<feature type="signal peptide" evidence="1">
    <location>
        <begin position="1"/>
        <end position="21"/>
    </location>
</feature>
<evidence type="ECO:0000259" key="2">
    <source>
        <dbReference type="Pfam" id="PF06863"/>
    </source>
</evidence>